<dbReference type="OrthoDB" id="2283801at2759"/>
<dbReference type="InterPro" id="IPR032675">
    <property type="entry name" value="LRR_dom_sf"/>
</dbReference>
<dbReference type="Proteomes" id="UP000646827">
    <property type="component" value="Unassembled WGS sequence"/>
</dbReference>
<evidence type="ECO:0000313" key="1">
    <source>
        <dbReference type="EMBL" id="KAG2224358.1"/>
    </source>
</evidence>
<proteinExistence type="predicted"/>
<accession>A0A8H7S996</accession>
<dbReference type="Gene3D" id="1.20.1280.50">
    <property type="match status" value="1"/>
</dbReference>
<reference evidence="1 2" key="1">
    <citation type="submission" date="2020-12" db="EMBL/GenBank/DDBJ databases">
        <title>Metabolic potential, ecology and presence of endohyphal bacteria is reflected in genomic diversity of Mucoromycotina.</title>
        <authorList>
            <person name="Muszewska A."/>
            <person name="Okrasinska A."/>
            <person name="Steczkiewicz K."/>
            <person name="Drgas O."/>
            <person name="Orlowska M."/>
            <person name="Perlinska-Lenart U."/>
            <person name="Aleksandrzak-Piekarczyk T."/>
            <person name="Szatraj K."/>
            <person name="Zielenkiewicz U."/>
            <person name="Pilsyk S."/>
            <person name="Malc E."/>
            <person name="Mieczkowski P."/>
            <person name="Kruszewska J.S."/>
            <person name="Biernat P."/>
            <person name="Pawlowska J."/>
        </authorList>
    </citation>
    <scope>NUCLEOTIDE SEQUENCE [LARGE SCALE GENOMIC DNA]</scope>
    <source>
        <strain evidence="1 2">CBS 142.35</strain>
    </source>
</reference>
<gene>
    <name evidence="1" type="ORF">INT45_006758</name>
</gene>
<protein>
    <recommendedName>
        <fullName evidence="3">F-box domain-containing protein</fullName>
    </recommendedName>
</protein>
<evidence type="ECO:0008006" key="3">
    <source>
        <dbReference type="Google" id="ProtNLM"/>
    </source>
</evidence>
<name>A0A8H7S996_9FUNG</name>
<evidence type="ECO:0000313" key="2">
    <source>
        <dbReference type="Proteomes" id="UP000646827"/>
    </source>
</evidence>
<dbReference type="SUPFAM" id="SSF81383">
    <property type="entry name" value="F-box domain"/>
    <property type="match status" value="1"/>
</dbReference>
<dbReference type="AlphaFoldDB" id="A0A8H7S996"/>
<comment type="caution">
    <text evidence="1">The sequence shown here is derived from an EMBL/GenBank/DDBJ whole genome shotgun (WGS) entry which is preliminary data.</text>
</comment>
<dbReference type="EMBL" id="JAEPRB010000044">
    <property type="protein sequence ID" value="KAG2224358.1"/>
    <property type="molecule type" value="Genomic_DNA"/>
</dbReference>
<dbReference type="PANTHER" id="PTHR38926">
    <property type="entry name" value="F-BOX DOMAIN CONTAINING PROTEIN, EXPRESSED"/>
    <property type="match status" value="1"/>
</dbReference>
<sequence length="674" mass="77633">MKIYNETSINLTITATKLLKQTTYKTLAQEIEETSMTIQKNPYDHTKYQHVAKLYSCQGNQQEAIYALERGLSVLSSTYHLIIQRQLDILKSRLEKRIDFISLLPYEIVFRITDLFAPEQETAVICLKVCRSWRRKLSNYSSIWRRIYIDDTKATPNIHFALPAVAEYVNYLYIRSKTKSNRKHMMLLRDYHFSNLKFLGIVARTQKQEEMNKILTIVLPCVSRTLVELDLTMTTSTGVSLDFILNNCQNLTSLRIIASHLMDEPEVIKITDDRPLLKLEISSFKPVSLLMIAPLLHHSPQLRTLALRGFRDVDILSVIGTKYCTELEEVRMAPETHKFWWKERIPKKYIKGSAAATTTGNTGARKKSGLDCLELNNIWSAKPLIPRLAKSMDTLRAMSLTIDNLSTSGTTISDWQPFSSFTMHNLQYLHIRSNGCRSFFLHLPIILQHYPALETIRLESTRRYYIPDVLDNTIRDGLFDAIAQLEKLVHLELDNFNLCGQGFERLLILLQQQGLNATAITVNEEVKDDDDNHNFVKNQNCHSDNGLQTLRIVNCNGCTASILKHAARIHSLQELVISVQWRGHNPQVTESDVKEFMQEINELPRLSDLHLDTIPLTEEMAHDITKSNSIKRLKLGSRIEYSECRETIRKLLENYIVKEIYPNEHNLTDTGIIL</sequence>
<dbReference type="PANTHER" id="PTHR38926:SF5">
    <property type="entry name" value="F-BOX AND LEUCINE-RICH REPEAT PROTEIN 6"/>
    <property type="match status" value="1"/>
</dbReference>
<dbReference type="SUPFAM" id="SSF52047">
    <property type="entry name" value="RNI-like"/>
    <property type="match status" value="2"/>
</dbReference>
<dbReference type="InterPro" id="IPR036047">
    <property type="entry name" value="F-box-like_dom_sf"/>
</dbReference>
<keyword evidence="2" id="KW-1185">Reference proteome</keyword>
<organism evidence="1 2">
    <name type="scientific">Circinella minor</name>
    <dbReference type="NCBI Taxonomy" id="1195481"/>
    <lineage>
        <taxon>Eukaryota</taxon>
        <taxon>Fungi</taxon>
        <taxon>Fungi incertae sedis</taxon>
        <taxon>Mucoromycota</taxon>
        <taxon>Mucoromycotina</taxon>
        <taxon>Mucoromycetes</taxon>
        <taxon>Mucorales</taxon>
        <taxon>Lichtheimiaceae</taxon>
        <taxon>Circinella</taxon>
    </lineage>
</organism>
<dbReference type="Gene3D" id="3.80.10.10">
    <property type="entry name" value="Ribonuclease Inhibitor"/>
    <property type="match status" value="2"/>
</dbReference>